<organism evidence="6 7">
    <name type="scientific">Salvator merianae</name>
    <name type="common">Argentine black and white tegu</name>
    <name type="synonym">Tupinambis merianae</name>
    <dbReference type="NCBI Taxonomy" id="96440"/>
    <lineage>
        <taxon>Eukaryota</taxon>
        <taxon>Metazoa</taxon>
        <taxon>Chordata</taxon>
        <taxon>Craniata</taxon>
        <taxon>Vertebrata</taxon>
        <taxon>Euteleostomi</taxon>
        <taxon>Lepidosauria</taxon>
        <taxon>Squamata</taxon>
        <taxon>Bifurcata</taxon>
        <taxon>Unidentata</taxon>
        <taxon>Episquamata</taxon>
        <taxon>Laterata</taxon>
        <taxon>Teiioidea</taxon>
        <taxon>Teiidae</taxon>
        <taxon>Salvator</taxon>
    </lineage>
</organism>
<feature type="compositionally biased region" description="Basic and acidic residues" evidence="2">
    <location>
        <begin position="1200"/>
        <end position="1210"/>
    </location>
</feature>
<sequence length="1692" mass="190669">MSNMELPIISEDNLVADTSFLDEKEEEHEEEHEISSPHLPVREEETQKELGLEEGYEGETHAEREGAVEGGGGNSSSSREQLESLTTYRTRRMMNYADRVRILNLRRNLNQLDNLAKEKELIIQKNREELNACCSRIDVLTTQQENVEKEMENEEAAGNTAAVFRLQAMHQRLCGELGNEKDLKSKITATLNENLVDMWKIEIEQGNFSELCKQIKLDEEELDFQRQEQAEERFQKKKERNWLLKRRWMATEKKIQEAEENYRGRLSRALQDSQRNHEKAVHFLKKSLGRVREKEVSKELEHEEYLQRRMKTVLSLKNSISANWEHLRTRQAVDKINMAAAQKQDEKIKEAIQAEGLNVTREVFLRRRQADFERQKKEFLEQQKSRKLEIVTRILKEDAQLEKMRKKSGSQMAKKHNKLTDAIKWRMKTWQYIEKAYDESVATKAPETWRTPSPCTSLEDKNYLLETSPDIVLASQQAEEEEDETLAEPEFTGIWDQECTLTQVPDGATKLEKEIFHPDLEKLQSGIIRKRKVCGREFKGCPFYSKPSLIHFKDFDIGKTYKKKVVLINAFYTINYCKLVGVSEHLKDFFTVLFDPPGPMTSGMSCEVAITFKPMINEDLEGKVTFLSQIGSFSIPLKCSTKKCVLALDKELIDFGTHVVGETISRTITLTNCGALGTRFHLRKSAGAAAAMHTVMAPPPTEKVCPPLVEVIGKKKSSYYSLKGSDDKETISLNHSEEVIQHTPLPDRLRTEVTPTTSNFEQVGQMGSETDVAGEKLQSSLDGKLLEHQTREEPAEITLGKVTEGDIGPFSSVKLQIIFTPVIPGKAQADFEISFENPDCKPLCFSVIAVSVALPVWVSNPDVDLKICLYDRLYQDCIVVQSRATSALRLQFDVRKELSKHMELLPNTGYIQAQSSFSVQLKFLPRLSLPKDAKKYFDEKTKVLEVPMLITVSDQSKPVKFTVHAIVTTSDLEINPAEVDFGYCTIYEAVRTTITLTSKSILPQEFGFVGLYDFVEIQPGDGFGTLLPLETVTLDVIFKPKKAKVYHFELTCKTEINREFKLSCKAVGVHPPLELSHYLVQFSATALNDVSTANIFVINSHVNLNYFEHSVPRIGNGEVVPVGPTSFQFLIPEDSPITIMPCVGTVLPGKKCMLEVSFRPVLCDQLIRLEAVQLVCQAAEAKAQMERKARELELQKKKEEAMMARKDAKKQSSFSFLGQTSKDKHNQKPFEPPNPEDISPDSEEYIAAHLSLVRSFTDRFDRYVIPCLIASGNIDEKRGPENLHYSSYNTLYLELHCPAVAPGVVVTSNNGRTVFDFGDVSVGHRIKKEVTVQNISQEHLALGYSLLNPFGPFLLANPIKTLGEGESRELILSFCPEEKKAYFETLEIRSEISTLTLTLMGRGVITSIACSVEGEVFNMGYVIAKETTTATFKIENTSTMPLKVSLVLESLSLNREKKQPQPPSFLTSAGKADLVGTQNYSGLSVFSVSPMECVIGLGRSQDFVVTFSPDHESQYYSDCIQVLLFDKEIIREIQLKGAARDHMMFVEGGDLLDVPIESLAVTTSVADETAKAEIEKVTNSILLNLECFQSETLIIPAVRELKVGAIRTAQFASKKNVEFSWENLQVLLLKGFTVDPVKGTVERGQTKSINVSWVPPAGSNPNQPVTGSAILTLKGDVKEVYSVYCMGRIVTN</sequence>
<protein>
    <submittedName>
        <fullName evidence="6">Cilia and flagella associated protein 74</fullName>
    </submittedName>
</protein>
<dbReference type="InterPro" id="IPR056306">
    <property type="entry name" value="Ig-CFAP74_2nd"/>
</dbReference>
<feature type="compositionally biased region" description="Basic and acidic residues" evidence="2">
    <location>
        <begin position="58"/>
        <end position="67"/>
    </location>
</feature>
<dbReference type="PANTHER" id="PTHR22538">
    <property type="entry name" value="CILIA- AND FLAGELLA-ASSOCIATED PROTEIN 74"/>
    <property type="match status" value="1"/>
</dbReference>
<evidence type="ECO:0000259" key="5">
    <source>
        <dbReference type="Pfam" id="PF24798"/>
    </source>
</evidence>
<keyword evidence="7" id="KW-1185">Reference proteome</keyword>
<evidence type="ECO:0000313" key="6">
    <source>
        <dbReference type="Ensembl" id="ENSSMRP00000011513.1"/>
    </source>
</evidence>
<dbReference type="Pfam" id="PF24771">
    <property type="entry name" value="Ig_CFAP74_1st"/>
    <property type="match status" value="1"/>
</dbReference>
<dbReference type="GeneTree" id="ENSGT00900000141054"/>
<feature type="domain" description="CFAP74 fourth Ig-like" evidence="5">
    <location>
        <begin position="974"/>
        <end position="1068"/>
    </location>
</feature>
<feature type="compositionally biased region" description="Basic and acidic residues" evidence="2">
    <location>
        <begin position="31"/>
        <end position="51"/>
    </location>
</feature>
<dbReference type="PANTHER" id="PTHR22538:SF0">
    <property type="entry name" value="CILIA- AND FLAGELLA-ASSOCIATED PROTEIN 74"/>
    <property type="match status" value="1"/>
</dbReference>
<keyword evidence="1" id="KW-0175">Coiled coil</keyword>
<evidence type="ECO:0000313" key="7">
    <source>
        <dbReference type="Proteomes" id="UP000694421"/>
    </source>
</evidence>
<dbReference type="Proteomes" id="UP000694421">
    <property type="component" value="Unplaced"/>
</dbReference>
<dbReference type="Pfam" id="PF24798">
    <property type="entry name" value="Ig-CFAP74_4th"/>
    <property type="match status" value="1"/>
</dbReference>
<dbReference type="Pfam" id="PF24778">
    <property type="entry name" value="Ig-CFAP74_3rd"/>
    <property type="match status" value="1"/>
</dbReference>
<dbReference type="OMA" id="ENTMWHI"/>
<evidence type="ECO:0000259" key="4">
    <source>
        <dbReference type="Pfam" id="PF24778"/>
    </source>
</evidence>
<dbReference type="InterPro" id="IPR013783">
    <property type="entry name" value="Ig-like_fold"/>
</dbReference>
<dbReference type="InterPro" id="IPR056307">
    <property type="entry name" value="Ig-CFAP74_3rd"/>
</dbReference>
<feature type="domain" description="CFAP74 second Ig-like" evidence="3">
    <location>
        <begin position="646"/>
        <end position="853"/>
    </location>
</feature>
<dbReference type="Pfam" id="PF24770">
    <property type="entry name" value="Ig-CFAP74_2"/>
    <property type="match status" value="1"/>
</dbReference>
<dbReference type="Gene3D" id="2.60.40.10">
    <property type="entry name" value="Immunoglobulins"/>
    <property type="match status" value="4"/>
</dbReference>
<feature type="coiled-coil region" evidence="1">
    <location>
        <begin position="102"/>
        <end position="157"/>
    </location>
</feature>
<feature type="compositionally biased region" description="Polar residues" evidence="2">
    <location>
        <begin position="1211"/>
        <end position="1220"/>
    </location>
</feature>
<feature type="region of interest" description="Disordered" evidence="2">
    <location>
        <begin position="1"/>
        <end position="83"/>
    </location>
</feature>
<proteinExistence type="predicted"/>
<evidence type="ECO:0000256" key="2">
    <source>
        <dbReference type="SAM" id="MobiDB-lite"/>
    </source>
</evidence>
<reference evidence="6" key="1">
    <citation type="submission" date="2025-08" db="UniProtKB">
        <authorList>
            <consortium name="Ensembl"/>
        </authorList>
    </citation>
    <scope>IDENTIFICATION</scope>
</reference>
<dbReference type="InterPro" id="IPR056310">
    <property type="entry name" value="Ig-CFAP74_4th"/>
</dbReference>
<dbReference type="Ensembl" id="ENSSMRT00000013418.1">
    <property type="protein sequence ID" value="ENSSMRP00000011513.1"/>
    <property type="gene ID" value="ENSSMRG00000009058.1"/>
</dbReference>
<accession>A0A8D0BQR7</accession>
<name>A0A8D0BQR7_SALMN</name>
<evidence type="ECO:0000259" key="3">
    <source>
        <dbReference type="Pfam" id="PF24770"/>
    </source>
</evidence>
<feature type="domain" description="CFAP74 third Ig-like" evidence="4">
    <location>
        <begin position="856"/>
        <end position="968"/>
    </location>
</feature>
<reference evidence="6" key="2">
    <citation type="submission" date="2025-09" db="UniProtKB">
        <authorList>
            <consortium name="Ensembl"/>
        </authorList>
    </citation>
    <scope>IDENTIFICATION</scope>
</reference>
<feature type="region of interest" description="Disordered" evidence="2">
    <location>
        <begin position="1200"/>
        <end position="1238"/>
    </location>
</feature>
<evidence type="ECO:0000256" key="1">
    <source>
        <dbReference type="SAM" id="Coils"/>
    </source>
</evidence>